<reference evidence="5" key="1">
    <citation type="journal article" date="2006" name="PLoS Biol.">
        <title>Macronuclear genome sequence of the ciliate Tetrahymena thermophila, a model eukaryote.</title>
        <authorList>
            <person name="Eisen J.A."/>
            <person name="Coyne R.S."/>
            <person name="Wu M."/>
            <person name="Wu D."/>
            <person name="Thiagarajan M."/>
            <person name="Wortman J.R."/>
            <person name="Badger J.H."/>
            <person name="Ren Q."/>
            <person name="Amedeo P."/>
            <person name="Jones K.M."/>
            <person name="Tallon L.J."/>
            <person name="Delcher A.L."/>
            <person name="Salzberg S.L."/>
            <person name="Silva J.C."/>
            <person name="Haas B.J."/>
            <person name="Majoros W.H."/>
            <person name="Farzad M."/>
            <person name="Carlton J.M."/>
            <person name="Smith R.K. Jr."/>
            <person name="Garg J."/>
            <person name="Pearlman R.E."/>
            <person name="Karrer K.M."/>
            <person name="Sun L."/>
            <person name="Manning G."/>
            <person name="Elde N.C."/>
            <person name="Turkewitz A.P."/>
            <person name="Asai D.J."/>
            <person name="Wilkes D.E."/>
            <person name="Wang Y."/>
            <person name="Cai H."/>
            <person name="Collins K."/>
            <person name="Stewart B.A."/>
            <person name="Lee S.R."/>
            <person name="Wilamowska K."/>
            <person name="Weinberg Z."/>
            <person name="Ruzzo W.L."/>
            <person name="Wloga D."/>
            <person name="Gaertig J."/>
            <person name="Frankel J."/>
            <person name="Tsao C.-C."/>
            <person name="Gorovsky M.A."/>
            <person name="Keeling P.J."/>
            <person name="Waller R.F."/>
            <person name="Patron N.J."/>
            <person name="Cherry J.M."/>
            <person name="Stover N.A."/>
            <person name="Krieger C.J."/>
            <person name="del Toro C."/>
            <person name="Ryder H.F."/>
            <person name="Williamson S.C."/>
            <person name="Barbeau R.A."/>
            <person name="Hamilton E.P."/>
            <person name="Orias E."/>
        </authorList>
    </citation>
    <scope>NUCLEOTIDE SEQUENCE [LARGE SCALE GENOMIC DNA]</scope>
    <source>
        <strain evidence="5">SB210</strain>
    </source>
</reference>
<evidence type="ECO:0000259" key="3">
    <source>
        <dbReference type="SMART" id="SM00181"/>
    </source>
</evidence>
<evidence type="ECO:0000256" key="1">
    <source>
        <dbReference type="SAM" id="Phobius"/>
    </source>
</evidence>
<feature type="domain" description="EGF-like" evidence="3">
    <location>
        <begin position="1521"/>
        <end position="1563"/>
    </location>
</feature>
<keyword evidence="1 4" id="KW-0812">Transmembrane</keyword>
<feature type="chain" id="PRO_5004200950" evidence="2">
    <location>
        <begin position="20"/>
        <end position="3229"/>
    </location>
</feature>
<dbReference type="RefSeq" id="XP_001006994.2">
    <property type="nucleotide sequence ID" value="XM_001006994.2"/>
</dbReference>
<sequence length="3229" mass="367576">MKELEILLLFCSFFGLLTCLCNHKTQCFDQILQKCLEIDGQQNIGKYKKENLCIKNSEIVGFGEVEFCSNKFNSICLTKEKNKCVKISDSDNYVAIIKSTNQCVSLNENISNSSNLQEISFIKKGYCQSLNATIIKGNPGEQFKNHYLCLDQHKDVVEKQLNQDYCLERSTLQTQVLQMASGRTIDGICVKENEYYKQKVICNIQFCQHQNQDEQFTCIAYDSHLVIEIQKNGDCVQNKEGLRSLQTAAQCTQPNLCFDSQVIRCINLGSSQSSLAKLSNLTCAGLNVGSSIACYSSYPACLSDQGICQVVSSSNSQFVGLRQGGQCAQLNSVYQDLSSCSSSVCLTQYGNYPNQFCATFYGSSQSMMFDCNDVSQKSTYCKDPAGSICFDQSSQQCYQTLSFGGQGAGCQYQGTCQILSNFQFIGRAQPNNQCLQNYQQPNQTLETCFDDPQNICKFISTAAATTTTTFCVIYPQSSDYLGFVSENKGCAILNQVTHQIGYVADVINLRKNYCQDSRGYILKLDYSDNIGVDSYRYSCLKLNEKAKDTVIECQKGFCANQDRCQKYDSIMIGKNQNQVCLQERQPTSIECNIDDDDVCFDTIALACNHLSDTLPNSQGKVINGQCAQGGQYYSKIKKCSFNFCIQKQSSDPNSQECCFAFDLSQNRVGVDANGYCVQLDQQNAVRCMKGQYCLDNHDGFTCTKLILSKTLNKYSRQKNTMFCLPYLDPQIQGDQIETCVLGTCLYRDNISNRDYCVIEGTIAKGNFIVGIDVYQFCISKDQITINQIISCVGQNYCILQVGPGQQKCEELQNFDPNFPNLIYRAKNLDNSCQDLNMPNSIGCLDGLYCINTQNNNQCQEINDPTQLDQIGRDLTTQKCLPQRQLLASKCQTDYCINQGMCIPLSDKYPGKESKTHYCLQQSDHGQYGVSNCYKNGYCIEINQDGFSVCNKLDFSNPNRIGVQKDTQVCLKQNQAIAVMCDIQKFCINPTTQACQIIDITQNMCVDASGVCVQNGSCQTCNIDQCKSPYLQNLCINLIQPQATYCIDQFGICAPLNSYRCVFCPDGYCDIYKQGICVNGANLLNLISGNFCYTQLKNQNNKCVQQKVDTISSDGNFQCLNSSGMCQEISKNNNSCLLCPQYYVNPGNDKCLSLDEKAALLNTQQLYFSMQLIYLKQDCYDNQFCQNDNTKKCPKGCFSCTSQQFCTQCIQGYFLYQISPNQQNCIKCYLGVNYYTQVQSFYQNTPTYSCLDCSAEYGLWNSTQSIYKTCQNYRVQYDQDIQILANLLPASNFQVQQISGEYQLVLYQPSLCPNECFSCIQSSPSSVICTQCNIGYVLSNGICQKCPNNCQNCQYATFISGFAQLITEVSFDQNKYSYYNFILICLQCEQNYLVYYDLQSCQKCGNSCLSCQYENEESALNLKKSTLRIISLNEFILKKYIQKCTQCFDGYFLSYDGSSCLQNIQNCEYSSQIVTYGSQTYDLTEQLWTYTMIPILNQVNSICKQCSQNYIISADQTSCIIGCASYTSQTKCALCTTDSANKALCQFCKNGYALDNSSIPHSCQETKCQDNIYRCNECYSYLDLQSNNLIYQCTQCKDQYSIPSINGCLRCPDGCSECYEGTRHFNYTSIIVYKRPFLNLQERLNYNSSSTNYQLICTKCLQGYEFNQQLKQCVKLNCGQYCQQCTLINGQPQCIQCNYNLLASLIQNQQYFIGTLYYQNAQDFNIKNMVSLNKAGNDCQICPLMCDTCISNKDISINPLYLYDAQCYSCKKSLPSSKISQSTSITYDKQRRKCYLCLTNDQGCFYKKKQTIYIQCLDTNSRKGDGSLQNPINYNRLNEIQIDKFILNEIDYDQALIFYNELQVKYLEVQLIFLGDFCFDQRPQTFATNLKDSIRSIEKAVLNIDCQTTVAGQQMRFQQNSIFKIEGFNQIQINNIQFEQQLSNSQFGLVLNYSDLNLFQMFNCKFYQLLPLQNSFSNKQFLNLELSTLQKADIFFQQVEFQNIFIQNKQYLINNVCNNNQDSSLNVTLSSVIFTNVTLDQSSILQLKAINIKLNISNLTFIQSKFENKAIVFDVQPNYISSQQIDILVNNMTIQQTQILLGSQIINSNALNSMDINNITFIQNAFSQPKNQVIPLFISNTYKLNGLNVIQNSIINYSLFQQQDSLSISLNFIQYSVFQGVVFIDNQFNSNEYLFFYFKSLKNSNTQINGIKFLRNKFQNDQTAMSVQLENINTVQIFDVFMQDNSSFLFLQVKSAVNVLITKVVQTQTQNELMSPQICSMTQILNYVNIDNIQQQNINIAKNIIQIETSQVCLNSNQFYNNNQYPQGIFISNIVSNQVQLFYSQNTQNTSPFSIFSKQEINIQISNLNFSDYRAIIQTNQNSLGQISSGFYFKAPTVRAIFKKSYFTNLDYSNNPFNWIQGQVKQIEFNDCQFYNQIGLSSQNYSSIKSQKNGGFITINSELLTLKNSYFSNGFAFNGGALYWIPLNIGRLYIQNTTFSNNIAYSSDDLEAQGGALFINGLQSFGFSVFIYQSIFKYNFASFKGGAIQIRPAILPRSIIVIQEVQFNNNYSLQGSNLNLESSVIVKTAIILKKIIAFNQIQVMAQQFQNLYQIFSNLNSGQLKSFHSSLFVVQNSYEFQIENSTFQIIHQNIATINQNIVNDFIFQKMIFVLNTYQYSEYNNTYSQSVFLNNLVNITQATILSLSNNTIIDNININNDMRYQLQNNIQNLFFYSSQTCSLTYLNVSNNICNSCSQGIIYIFSQGLVVQNSKFENNLAQLGAGLYFEQNKNSQQVQKVITLVQNCIFKNNKAMISGGSIYIKNSPFLINQSLFQNNNALQLGGAIFIQNDNIMINQLQIQDNYFIENQSQFGGAIASSTGQSVNQYSNNTFILNKAQQYGQNIQTSPTKLNVYINNTLNSDNQNSLRQITLQNHYGGYIKENIAFKFYSQYFEELNILPEDVTLDIKILSGQGFINTNKLYQQNGVFNLTKQLQVYGIMGQELFLQITSDQIQIPNYNSLGLIVNYYRNYSLILNIKFAKICPVGQVIKQIYDKFNYCIECIDSYSFTNSDTCQVCPNKDIKCQGNKIFLTYQYWRVNQQSSVIYNCKNCIGDYNLNENQNQIIKKKIIVNDLNYYCQIGYIGALCEDCDITGQNWGNSYYMSLYSVQKNKCLIFYILFVLLQYLCQLFTLQLIAITYKSRKACFQKYSQFYLKNKFLSRIKALLVLLNC</sequence>
<dbReference type="InterPro" id="IPR009030">
    <property type="entry name" value="Growth_fac_rcpt_cys_sf"/>
</dbReference>
<keyword evidence="1" id="KW-1133">Transmembrane helix</keyword>
<dbReference type="PANTHER" id="PTHR11319:SF35">
    <property type="entry name" value="OUTER MEMBRANE PROTEIN PMPC-RELATED"/>
    <property type="match status" value="1"/>
</dbReference>
<dbReference type="EMBL" id="GG662857">
    <property type="protein sequence ID" value="EAR86749.2"/>
    <property type="molecule type" value="Genomic_DNA"/>
</dbReference>
<evidence type="ECO:0000256" key="2">
    <source>
        <dbReference type="SAM" id="SignalP"/>
    </source>
</evidence>
<dbReference type="InParanoid" id="Q22NN6"/>
<keyword evidence="1" id="KW-0472">Membrane</keyword>
<dbReference type="InterPro" id="IPR000742">
    <property type="entry name" value="EGF"/>
</dbReference>
<evidence type="ECO:0000313" key="4">
    <source>
        <dbReference type="EMBL" id="EAR86749.2"/>
    </source>
</evidence>
<dbReference type="KEGG" id="tet:TTHERM_00198130"/>
<feature type="domain" description="EGF-like" evidence="3">
    <location>
        <begin position="1310"/>
        <end position="1343"/>
    </location>
</feature>
<proteinExistence type="predicted"/>
<dbReference type="SUPFAM" id="SSF57184">
    <property type="entry name" value="Growth factor receptor domain"/>
    <property type="match status" value="2"/>
</dbReference>
<dbReference type="GeneID" id="7823497"/>
<feature type="domain" description="EGF-like" evidence="3">
    <location>
        <begin position="1033"/>
        <end position="1077"/>
    </location>
</feature>
<feature type="signal peptide" evidence="2">
    <location>
        <begin position="1"/>
        <end position="19"/>
    </location>
</feature>
<gene>
    <name evidence="4" type="ORF">TTHERM_00198130</name>
</gene>
<evidence type="ECO:0000313" key="5">
    <source>
        <dbReference type="Proteomes" id="UP000009168"/>
    </source>
</evidence>
<keyword evidence="5" id="KW-1185">Reference proteome</keyword>
<name>Q22NN6_TETTS</name>
<dbReference type="Proteomes" id="UP000009168">
    <property type="component" value="Unassembled WGS sequence"/>
</dbReference>
<keyword evidence="2" id="KW-0732">Signal</keyword>
<dbReference type="SMART" id="SM00181">
    <property type="entry name" value="EGF"/>
    <property type="match status" value="3"/>
</dbReference>
<dbReference type="PANTHER" id="PTHR11319">
    <property type="entry name" value="G PROTEIN-COUPLED RECEPTOR-RELATED"/>
    <property type="match status" value="1"/>
</dbReference>
<feature type="transmembrane region" description="Helical" evidence="1">
    <location>
        <begin position="3172"/>
        <end position="3197"/>
    </location>
</feature>
<organism evidence="4 5">
    <name type="scientific">Tetrahymena thermophila (strain SB210)</name>
    <dbReference type="NCBI Taxonomy" id="312017"/>
    <lineage>
        <taxon>Eukaryota</taxon>
        <taxon>Sar</taxon>
        <taxon>Alveolata</taxon>
        <taxon>Ciliophora</taxon>
        <taxon>Intramacronucleata</taxon>
        <taxon>Oligohymenophorea</taxon>
        <taxon>Hymenostomatida</taxon>
        <taxon>Tetrahymenina</taxon>
        <taxon>Tetrahymenidae</taxon>
        <taxon>Tetrahymena</taxon>
    </lineage>
</organism>
<dbReference type="HOGENOM" id="CLU_000184_0_0_1"/>
<dbReference type="OrthoDB" id="296301at2759"/>
<protein>
    <submittedName>
        <fullName evidence="4">Transmembrane protein, putative</fullName>
    </submittedName>
</protein>
<accession>Q22NN6</accession>